<name>A0A0L1IGP4_PLAFA</name>
<evidence type="ECO:0008006" key="3">
    <source>
        <dbReference type="Google" id="ProtNLM"/>
    </source>
</evidence>
<protein>
    <recommendedName>
        <fullName evidence="3">Histidine-rich protein PFHRP-II</fullName>
    </recommendedName>
</protein>
<dbReference type="Proteomes" id="UP000054562">
    <property type="component" value="Unassembled WGS sequence"/>
</dbReference>
<dbReference type="EMBL" id="GG665730">
    <property type="protein sequence ID" value="KNG78799.1"/>
    <property type="molecule type" value="Genomic_DNA"/>
</dbReference>
<evidence type="ECO:0000313" key="2">
    <source>
        <dbReference type="Proteomes" id="UP000054562"/>
    </source>
</evidence>
<organism evidence="1 2">
    <name type="scientific">Plasmodium falciparum IGH-CR14</name>
    <dbReference type="NCBI Taxonomy" id="580059"/>
    <lineage>
        <taxon>Eukaryota</taxon>
        <taxon>Sar</taxon>
        <taxon>Alveolata</taxon>
        <taxon>Apicomplexa</taxon>
        <taxon>Aconoidasida</taxon>
        <taxon>Haemosporida</taxon>
        <taxon>Plasmodiidae</taxon>
        <taxon>Plasmodium</taxon>
        <taxon>Plasmodium (Laverania)</taxon>
    </lineage>
</organism>
<sequence>MVSFSKNKVLSAAVFASVLLLDNNNSAFNNNLCSKNAKGLNLNKRLLHETQAHVDDAHHAHHVADAHHAHHVADAHHAHHVADAHHAHHVADAHHAHHYYFKTKCIF</sequence>
<dbReference type="InterPro" id="IPR008779">
    <property type="entry name" value="Plasmodium_HRP"/>
</dbReference>
<reference evidence="2" key="2">
    <citation type="submission" date="2015-07" db="EMBL/GenBank/DDBJ databases">
        <title>The genome sequence of Plasmodium falciparum IGH-CR14.</title>
        <authorList>
            <consortium name="The Broad Institute Genome Sequencing Platform"/>
            <person name="Volkman S.K."/>
            <person name="Neafsey D.E."/>
            <person name="Dash A.P."/>
            <person name="Chitnis C.E."/>
            <person name="Hartl D.L."/>
            <person name="Young S.K."/>
            <person name="Kodira C.D."/>
            <person name="Zeng Q."/>
            <person name="Koehrsen M."/>
            <person name="Godfrey P."/>
            <person name="Alvarado L."/>
            <person name="Berlin A."/>
            <person name="Borenstein D."/>
            <person name="Chen Z."/>
            <person name="Engels R."/>
            <person name="Freedman E."/>
            <person name="Gellesch M."/>
            <person name="Goldberg J."/>
            <person name="Griggs A."/>
            <person name="Gujja S."/>
            <person name="Heiman D."/>
            <person name="Hepburn T."/>
            <person name="Howarth C."/>
            <person name="Jen D."/>
            <person name="Larson L."/>
            <person name="Lewis B."/>
            <person name="Mehta T."/>
            <person name="Park D."/>
            <person name="Pearson M."/>
            <person name="Roberts A."/>
            <person name="Saif S."/>
            <person name="Shea T."/>
            <person name="Shenoy N."/>
            <person name="Sisk P."/>
            <person name="Stolte C."/>
            <person name="Sykes S."/>
            <person name="Walk T."/>
            <person name="White J."/>
            <person name="Yandava C."/>
            <person name="Wirth D.F."/>
            <person name="Nusbaum C."/>
            <person name="Birren B."/>
        </authorList>
    </citation>
    <scope>NUCLEOTIDE SEQUENCE [LARGE SCALE GENOMIC DNA]</scope>
    <source>
        <strain evidence="2">IGH-CR14</strain>
    </source>
</reference>
<proteinExistence type="predicted"/>
<accession>A0A0L1IGP4</accession>
<dbReference type="Pfam" id="PF05403">
    <property type="entry name" value="Plasmodium_HRP"/>
    <property type="match status" value="1"/>
</dbReference>
<evidence type="ECO:0000313" key="1">
    <source>
        <dbReference type="EMBL" id="KNG78799.1"/>
    </source>
</evidence>
<dbReference type="AlphaFoldDB" id="A0A0L1IGP4"/>
<gene>
    <name evidence="1" type="ORF">PFMG_04947</name>
</gene>
<reference evidence="2" key="1">
    <citation type="submission" date="2015-07" db="EMBL/GenBank/DDBJ databases">
        <title>Annotation of Plasmodium falciparum IGH-CR14.</title>
        <authorList>
            <consortium name="The Broad Institute Genome Sequencing Platform"/>
            <person name="Volkman S.K."/>
            <person name="Neafsey D.E."/>
            <person name="Dash A.P."/>
            <person name="Chitnis C.E."/>
            <person name="Hartl D.L."/>
            <person name="Young S.K."/>
            <person name="Zeng Q."/>
            <person name="Koehrsen M."/>
            <person name="Alvarado L."/>
            <person name="Berlin A."/>
            <person name="Borenstein D."/>
            <person name="Chapman S.B."/>
            <person name="Chen Z."/>
            <person name="Engels R."/>
            <person name="Freedman E."/>
            <person name="Gellesch M."/>
            <person name="Goldberg J."/>
            <person name="Griggs A."/>
            <person name="Gujja S."/>
            <person name="Heilman E.R."/>
            <person name="Heiman D.I."/>
            <person name="Howarth C."/>
            <person name="Jen D."/>
            <person name="Larson L."/>
            <person name="Mehta T."/>
            <person name="Neiman D."/>
            <person name="Park D."/>
            <person name="Pearson M."/>
            <person name="Roberts A."/>
            <person name="Saif S."/>
            <person name="Shea T."/>
            <person name="Shenoy N."/>
            <person name="Sisk P."/>
            <person name="Stolte C."/>
            <person name="Sykes S."/>
            <person name="Walk T."/>
            <person name="White J."/>
            <person name="Yandava C."/>
            <person name="Haas B."/>
            <person name="Henn M.R."/>
            <person name="Nusbaum C."/>
            <person name="Birren B."/>
        </authorList>
    </citation>
    <scope>NUCLEOTIDE SEQUENCE [LARGE SCALE GENOMIC DNA]</scope>
    <source>
        <strain evidence="2">IGH-CR14</strain>
    </source>
</reference>